<dbReference type="Pfam" id="PF00528">
    <property type="entry name" value="BPD_transp_1"/>
    <property type="match status" value="1"/>
</dbReference>
<dbReference type="EMBL" id="CYHH01000005">
    <property type="protein sequence ID" value="CUB07192.1"/>
    <property type="molecule type" value="Genomic_DNA"/>
</dbReference>
<evidence type="ECO:0000313" key="10">
    <source>
        <dbReference type="EMBL" id="CUB07192.1"/>
    </source>
</evidence>
<keyword evidence="3 8" id="KW-0813">Transport</keyword>
<feature type="transmembrane region" description="Helical" evidence="8">
    <location>
        <begin position="117"/>
        <end position="136"/>
    </location>
</feature>
<evidence type="ECO:0000313" key="11">
    <source>
        <dbReference type="Proteomes" id="UP000182108"/>
    </source>
</evidence>
<proteinExistence type="inferred from homology"/>
<gene>
    <name evidence="10" type="ORF">Ga0061068_10595</name>
</gene>
<evidence type="ECO:0000256" key="8">
    <source>
        <dbReference type="RuleBase" id="RU363032"/>
    </source>
</evidence>
<dbReference type="AlphaFoldDB" id="A0A0K6IV52"/>
<keyword evidence="4" id="KW-1003">Cell membrane</keyword>
<feature type="transmembrane region" description="Helical" evidence="8">
    <location>
        <begin position="168"/>
        <end position="191"/>
    </location>
</feature>
<accession>A0A0K6IV52</accession>
<dbReference type="GO" id="GO:0055085">
    <property type="term" value="P:transmembrane transport"/>
    <property type="evidence" value="ECO:0007669"/>
    <property type="project" value="InterPro"/>
</dbReference>
<dbReference type="SUPFAM" id="SSF161098">
    <property type="entry name" value="MetI-like"/>
    <property type="match status" value="1"/>
</dbReference>
<keyword evidence="5 8" id="KW-0812">Transmembrane</keyword>
<dbReference type="CDD" id="cd06261">
    <property type="entry name" value="TM_PBP2"/>
    <property type="match status" value="1"/>
</dbReference>
<feature type="transmembrane region" description="Helical" evidence="8">
    <location>
        <begin position="270"/>
        <end position="288"/>
    </location>
</feature>
<dbReference type="Proteomes" id="UP000182108">
    <property type="component" value="Unassembled WGS sequence"/>
</dbReference>
<comment type="subcellular location">
    <subcellularLocation>
        <location evidence="1 8">Cell membrane</location>
        <topology evidence="1 8">Multi-pass membrane protein</topology>
    </subcellularLocation>
</comment>
<feature type="transmembrane region" description="Helical" evidence="8">
    <location>
        <begin position="79"/>
        <end position="105"/>
    </location>
</feature>
<evidence type="ECO:0000256" key="3">
    <source>
        <dbReference type="ARBA" id="ARBA00022448"/>
    </source>
</evidence>
<dbReference type="PANTHER" id="PTHR42929">
    <property type="entry name" value="INNER MEMBRANE ABC TRANSPORTER PERMEASE PROTEIN YDCU-RELATED-RELATED"/>
    <property type="match status" value="1"/>
</dbReference>
<dbReference type="PROSITE" id="PS50928">
    <property type="entry name" value="ABC_TM1"/>
    <property type="match status" value="1"/>
</dbReference>
<dbReference type="OrthoDB" id="5291378at2"/>
<evidence type="ECO:0000256" key="5">
    <source>
        <dbReference type="ARBA" id="ARBA00022692"/>
    </source>
</evidence>
<keyword evidence="11" id="KW-1185">Reference proteome</keyword>
<evidence type="ECO:0000256" key="1">
    <source>
        <dbReference type="ARBA" id="ARBA00004651"/>
    </source>
</evidence>
<name>A0A0K6IV52_9PROT</name>
<keyword evidence="7 8" id="KW-0472">Membrane</keyword>
<dbReference type="RefSeq" id="WP_055423548.1">
    <property type="nucleotide sequence ID" value="NZ_CYHH01000005.1"/>
</dbReference>
<feature type="transmembrane region" description="Helical" evidence="8">
    <location>
        <begin position="12"/>
        <end position="34"/>
    </location>
</feature>
<evidence type="ECO:0000256" key="4">
    <source>
        <dbReference type="ARBA" id="ARBA00022475"/>
    </source>
</evidence>
<keyword evidence="6 8" id="KW-1133">Transmembrane helix</keyword>
<sequence>MLRRPWLPPGRWFVIGVPEFFLFVFLLLPFLILLKISFSHADAVGVGFEPLISWLEEGTLSIKLHFDAYLSVMQDDVYLLTYLSSVGYALLTTLLCLVIGYPFAYFLAQSFPTLRPVMLMLIMLPFWTPFLIRIYAWKNILDANGLLNQFLLWAGIVDEPLQLMFTKFSFMVGMVYGYIPFMILPLYSNLVKLDRRLLEAAADLGARPWQRFWLVTVPLSREGILAGSLLVFIPAVGEYVIPELLGGISILNIGRMMWNEFFINLDWQRAAAVTMLMVLIILFPIWLFNRYQMRLMEARR</sequence>
<dbReference type="Gene3D" id="1.10.3720.10">
    <property type="entry name" value="MetI-like"/>
    <property type="match status" value="1"/>
</dbReference>
<protein>
    <submittedName>
        <fullName evidence="10">ABC-type spermidine/putrescine transport system, permease component I</fullName>
    </submittedName>
</protein>
<organism evidence="10 11">
    <name type="scientific">Tepidiphilus thermophilus</name>
    <dbReference type="NCBI Taxonomy" id="876478"/>
    <lineage>
        <taxon>Bacteria</taxon>
        <taxon>Pseudomonadati</taxon>
        <taxon>Pseudomonadota</taxon>
        <taxon>Hydrogenophilia</taxon>
        <taxon>Hydrogenophilales</taxon>
        <taxon>Hydrogenophilaceae</taxon>
        <taxon>Tepidiphilus</taxon>
    </lineage>
</organism>
<dbReference type="PANTHER" id="PTHR42929:SF3">
    <property type="entry name" value="PUTRESCINE TRANSPORT SYSTEM PERMEASE PROTEIN POTH"/>
    <property type="match status" value="1"/>
</dbReference>
<feature type="domain" description="ABC transmembrane type-1" evidence="9">
    <location>
        <begin position="82"/>
        <end position="288"/>
    </location>
</feature>
<dbReference type="GO" id="GO:0005886">
    <property type="term" value="C:plasma membrane"/>
    <property type="evidence" value="ECO:0007669"/>
    <property type="project" value="UniProtKB-SubCell"/>
</dbReference>
<evidence type="ECO:0000256" key="2">
    <source>
        <dbReference type="ARBA" id="ARBA00007069"/>
    </source>
</evidence>
<dbReference type="InterPro" id="IPR000515">
    <property type="entry name" value="MetI-like"/>
</dbReference>
<feature type="transmembrane region" description="Helical" evidence="8">
    <location>
        <begin position="212"/>
        <end position="233"/>
    </location>
</feature>
<reference evidence="11" key="1">
    <citation type="submission" date="2015-08" db="EMBL/GenBank/DDBJ databases">
        <authorList>
            <person name="Babu N.S."/>
            <person name="Beckwith C.J."/>
            <person name="Beseler K.G."/>
            <person name="Brison A."/>
            <person name="Carone J.V."/>
            <person name="Caskin T.P."/>
            <person name="Diamond M."/>
            <person name="Durham M.E."/>
            <person name="Foxe J.M."/>
            <person name="Go M."/>
            <person name="Henderson B.A."/>
            <person name="Jones I.B."/>
            <person name="McGettigan J.A."/>
            <person name="Micheletti S.J."/>
            <person name="Nasrallah M.E."/>
            <person name="Ortiz D."/>
            <person name="Piller C.R."/>
            <person name="Privatt S.R."/>
            <person name="Schneider S.L."/>
            <person name="Sharp S."/>
            <person name="Smith T.C."/>
            <person name="Stanton J.D."/>
            <person name="Ullery H.E."/>
            <person name="Wilson R.J."/>
            <person name="Serrano M.G."/>
            <person name="Buck G."/>
            <person name="Lee V."/>
            <person name="Wang Y."/>
            <person name="Carvalho R."/>
            <person name="Voegtly L."/>
            <person name="Shi R."/>
            <person name="Duckworth R."/>
            <person name="Johnson A."/>
            <person name="Loviza R."/>
            <person name="Walstead R."/>
            <person name="Shah Z."/>
            <person name="Kiflezghi M."/>
            <person name="Wade K."/>
            <person name="Ball S.L."/>
            <person name="Bradley K.W."/>
            <person name="Asai D.J."/>
            <person name="Bowman C.A."/>
            <person name="Russell D.A."/>
            <person name="Pope W.H."/>
            <person name="Jacobs-Sera D."/>
            <person name="Hendrix R.W."/>
            <person name="Hatfull G.F."/>
        </authorList>
    </citation>
    <scope>NUCLEOTIDE SEQUENCE [LARGE SCALE GENOMIC DNA]</scope>
    <source>
        <strain evidence="11">JCM 19170</strain>
    </source>
</reference>
<comment type="similarity">
    <text evidence="2">Belongs to the binding-protein-dependent transport system permease family. CysTW subfamily.</text>
</comment>
<evidence type="ECO:0000256" key="7">
    <source>
        <dbReference type="ARBA" id="ARBA00023136"/>
    </source>
</evidence>
<evidence type="ECO:0000256" key="6">
    <source>
        <dbReference type="ARBA" id="ARBA00022989"/>
    </source>
</evidence>
<dbReference type="InterPro" id="IPR035906">
    <property type="entry name" value="MetI-like_sf"/>
</dbReference>
<evidence type="ECO:0000259" key="9">
    <source>
        <dbReference type="PROSITE" id="PS50928"/>
    </source>
</evidence>